<dbReference type="Ensembl" id="ENSCMIT00000027158.1">
    <property type="protein sequence ID" value="ENSCMIP00000026728.1"/>
    <property type="gene ID" value="ENSCMIG00000011680.1"/>
</dbReference>
<feature type="domain" description="LDLRAD1-like C-terminal" evidence="3">
    <location>
        <begin position="194"/>
        <end position="231"/>
    </location>
</feature>
<dbReference type="InParanoid" id="A0A4W3IJ58"/>
<name>A0A4W3IJ58_CALMI</name>
<protein>
    <recommendedName>
        <fullName evidence="3">LDLRAD1-like C-terminal domain-containing protein</fullName>
    </recommendedName>
</protein>
<dbReference type="InterPro" id="IPR057430">
    <property type="entry name" value="LDLRAD1_C"/>
</dbReference>
<reference evidence="5" key="2">
    <citation type="journal article" date="2007" name="PLoS Biol.">
        <title>Survey sequencing and comparative analysis of the elephant shark (Callorhinchus milii) genome.</title>
        <authorList>
            <person name="Venkatesh B."/>
            <person name="Kirkness E.F."/>
            <person name="Loh Y.H."/>
            <person name="Halpern A.L."/>
            <person name="Lee A.P."/>
            <person name="Johnson J."/>
            <person name="Dandona N."/>
            <person name="Viswanathan L.D."/>
            <person name="Tay A."/>
            <person name="Venter J.C."/>
            <person name="Strausberg R.L."/>
            <person name="Brenner S."/>
        </authorList>
    </citation>
    <scope>NUCLEOTIDE SEQUENCE [LARGE SCALE GENOMIC DNA]</scope>
</reference>
<accession>A0A4W3IJ58</accession>
<keyword evidence="1" id="KW-1015">Disulfide bond</keyword>
<evidence type="ECO:0000256" key="1">
    <source>
        <dbReference type="ARBA" id="ARBA00023157"/>
    </source>
</evidence>
<evidence type="ECO:0000313" key="4">
    <source>
        <dbReference type="Ensembl" id="ENSCMIP00000026728.1"/>
    </source>
</evidence>
<dbReference type="Proteomes" id="UP000314986">
    <property type="component" value="Unassembled WGS sequence"/>
</dbReference>
<reference evidence="4" key="5">
    <citation type="submission" date="2025-09" db="UniProtKB">
        <authorList>
            <consortium name="Ensembl"/>
        </authorList>
    </citation>
    <scope>IDENTIFICATION</scope>
</reference>
<dbReference type="KEGG" id="cmk:103188834"/>
<keyword evidence="2" id="KW-1133">Transmembrane helix</keyword>
<dbReference type="PRINTS" id="PR00261">
    <property type="entry name" value="LDLRECEPTOR"/>
</dbReference>
<evidence type="ECO:0000259" key="3">
    <source>
        <dbReference type="Pfam" id="PF25241"/>
    </source>
</evidence>
<dbReference type="GeneID" id="103188834"/>
<proteinExistence type="predicted"/>
<dbReference type="InterPro" id="IPR036055">
    <property type="entry name" value="LDL_receptor-like_sf"/>
</dbReference>
<feature type="transmembrane region" description="Helical" evidence="2">
    <location>
        <begin position="66"/>
        <end position="93"/>
    </location>
</feature>
<keyword evidence="2" id="KW-0472">Membrane</keyword>
<dbReference type="STRING" id="7868.ENSCMIP00000026728"/>
<dbReference type="GeneTree" id="ENSGT00390000008557"/>
<evidence type="ECO:0000256" key="2">
    <source>
        <dbReference type="SAM" id="Phobius"/>
    </source>
</evidence>
<keyword evidence="2" id="KW-0812">Transmembrane</keyword>
<dbReference type="InterPro" id="IPR002172">
    <property type="entry name" value="LDrepeatLR_classA_rpt"/>
</dbReference>
<dbReference type="Pfam" id="PF25241">
    <property type="entry name" value="LDLRAD1_C"/>
    <property type="match status" value="1"/>
</dbReference>
<organism evidence="4 5">
    <name type="scientific">Callorhinchus milii</name>
    <name type="common">Ghost shark</name>
    <dbReference type="NCBI Taxonomy" id="7868"/>
    <lineage>
        <taxon>Eukaryota</taxon>
        <taxon>Metazoa</taxon>
        <taxon>Chordata</taxon>
        <taxon>Craniata</taxon>
        <taxon>Vertebrata</taxon>
        <taxon>Chondrichthyes</taxon>
        <taxon>Holocephali</taxon>
        <taxon>Chimaeriformes</taxon>
        <taxon>Callorhinchidae</taxon>
        <taxon>Callorhinchus</taxon>
    </lineage>
</organism>
<dbReference type="SMART" id="SM00192">
    <property type="entry name" value="LDLa"/>
    <property type="match status" value="3"/>
</dbReference>
<dbReference type="AlphaFoldDB" id="A0A4W3IJ58"/>
<keyword evidence="5" id="KW-1185">Reference proteome</keyword>
<gene>
    <name evidence="4" type="primary">LOC103188834</name>
</gene>
<reference evidence="4" key="4">
    <citation type="submission" date="2025-08" db="UniProtKB">
        <authorList>
            <consortium name="Ensembl"/>
        </authorList>
    </citation>
    <scope>IDENTIFICATION</scope>
</reference>
<reference evidence="5" key="3">
    <citation type="journal article" date="2014" name="Nature">
        <title>Elephant shark genome provides unique insights into gnathostome evolution.</title>
        <authorList>
            <consortium name="International Elephant Shark Genome Sequencing Consortium"/>
            <person name="Venkatesh B."/>
            <person name="Lee A.P."/>
            <person name="Ravi V."/>
            <person name="Maurya A.K."/>
            <person name="Lian M.M."/>
            <person name="Swann J.B."/>
            <person name="Ohta Y."/>
            <person name="Flajnik M.F."/>
            <person name="Sutoh Y."/>
            <person name="Kasahara M."/>
            <person name="Hoon S."/>
            <person name="Gangu V."/>
            <person name="Roy S.W."/>
            <person name="Irimia M."/>
            <person name="Korzh V."/>
            <person name="Kondrychyn I."/>
            <person name="Lim Z.W."/>
            <person name="Tay B.H."/>
            <person name="Tohari S."/>
            <person name="Kong K.W."/>
            <person name="Ho S."/>
            <person name="Lorente-Galdos B."/>
            <person name="Quilez J."/>
            <person name="Marques-Bonet T."/>
            <person name="Raney B.J."/>
            <person name="Ingham P.W."/>
            <person name="Tay A."/>
            <person name="Hillier L.W."/>
            <person name="Minx P."/>
            <person name="Boehm T."/>
            <person name="Wilson R.K."/>
            <person name="Brenner S."/>
            <person name="Warren W.C."/>
        </authorList>
    </citation>
    <scope>NUCLEOTIDE SEQUENCE [LARGE SCALE GENOMIC DNA]</scope>
</reference>
<sequence length="235" mass="25363">MVCLSLVTRRQNLRIAACRRRMKWNQTVPEPSTAQRSFDGMSLGSSGSMAFREKGGRGWGGGCSRLCWSITGLVLLLLGLLGAAVVCGILFGIPLPTAAQRFCATVSNTSGFLCDDRVTCLQPSQVCDRARGCVTGEDEDPALCGNLPHSLPVHLLFLCGDAVSWIYADKVCDGFNNCGDCSDESFPLSECGGCGPQQWSCQSVFYQFCGCVPRALCQDGIQHCTDWSDEYICQA</sequence>
<reference evidence="5" key="1">
    <citation type="journal article" date="2006" name="Science">
        <title>Ancient noncoding elements conserved in the human genome.</title>
        <authorList>
            <person name="Venkatesh B."/>
            <person name="Kirkness E.F."/>
            <person name="Loh Y.H."/>
            <person name="Halpern A.L."/>
            <person name="Lee A.P."/>
            <person name="Johnson J."/>
            <person name="Dandona N."/>
            <person name="Viswanathan L.D."/>
            <person name="Tay A."/>
            <person name="Venter J.C."/>
            <person name="Strausberg R.L."/>
            <person name="Brenner S."/>
        </authorList>
    </citation>
    <scope>NUCLEOTIDE SEQUENCE [LARGE SCALE GENOMIC DNA]</scope>
</reference>
<dbReference type="OrthoDB" id="2019384at2759"/>
<evidence type="ECO:0000313" key="5">
    <source>
        <dbReference type="Proteomes" id="UP000314986"/>
    </source>
</evidence>
<dbReference type="SUPFAM" id="SSF57424">
    <property type="entry name" value="LDL receptor-like module"/>
    <property type="match status" value="2"/>
</dbReference>